<dbReference type="PANTHER" id="PTHR43418:SF4">
    <property type="entry name" value="MULTIFUNCTIONAL TRYPTOPHAN BIOSYNTHESIS PROTEIN"/>
    <property type="match status" value="1"/>
</dbReference>
<dbReference type="GO" id="GO:0000162">
    <property type="term" value="P:L-tryptophan biosynthetic process"/>
    <property type="evidence" value="ECO:0007669"/>
    <property type="project" value="TreeGrafter"/>
</dbReference>
<accession>W7Y7K9</accession>
<evidence type="ECO:0000313" key="4">
    <source>
        <dbReference type="Proteomes" id="UP000019402"/>
    </source>
</evidence>
<reference evidence="3 4" key="1">
    <citation type="journal article" date="2014" name="Genome Announc.">
        <title>Draft Genome Sequence of Cytophaga fermentans JCM 21142T, a Facultative Anaerobe Isolated from Marine Mud.</title>
        <authorList>
            <person name="Starns D."/>
            <person name="Oshima K."/>
            <person name="Suda W."/>
            <person name="Iino T."/>
            <person name="Yuki M."/>
            <person name="Inoue J."/>
            <person name="Kitamura K."/>
            <person name="Iida T."/>
            <person name="Darby A."/>
            <person name="Hattori M."/>
            <person name="Ohkuma M."/>
        </authorList>
    </citation>
    <scope>NUCLEOTIDE SEQUENCE [LARGE SCALE GENOMIC DNA]</scope>
    <source>
        <strain evidence="3 4">JCM 21142</strain>
    </source>
</reference>
<dbReference type="InterPro" id="IPR029062">
    <property type="entry name" value="Class_I_gatase-like"/>
</dbReference>
<evidence type="ECO:0000256" key="1">
    <source>
        <dbReference type="ARBA" id="ARBA00022962"/>
    </source>
</evidence>
<dbReference type="GO" id="GO:0004049">
    <property type="term" value="F:anthranilate synthase activity"/>
    <property type="evidence" value="ECO:0007669"/>
    <property type="project" value="TreeGrafter"/>
</dbReference>
<name>W7Y7K9_9BACT</name>
<feature type="domain" description="Glutamine amidotransferase" evidence="2">
    <location>
        <begin position="5"/>
        <end position="188"/>
    </location>
</feature>
<evidence type="ECO:0000259" key="2">
    <source>
        <dbReference type="Pfam" id="PF00117"/>
    </source>
</evidence>
<keyword evidence="4" id="KW-1185">Reference proteome</keyword>
<dbReference type="GO" id="GO:0005829">
    <property type="term" value="C:cytosol"/>
    <property type="evidence" value="ECO:0007669"/>
    <property type="project" value="TreeGrafter"/>
</dbReference>
<dbReference type="GO" id="GO:0016740">
    <property type="term" value="F:transferase activity"/>
    <property type="evidence" value="ECO:0007669"/>
    <property type="project" value="UniProtKB-KW"/>
</dbReference>
<dbReference type="PROSITE" id="PS51273">
    <property type="entry name" value="GATASE_TYPE_1"/>
    <property type="match status" value="1"/>
</dbReference>
<evidence type="ECO:0000313" key="3">
    <source>
        <dbReference type="EMBL" id="GAF04242.1"/>
    </source>
</evidence>
<dbReference type="Pfam" id="PF00117">
    <property type="entry name" value="GATase"/>
    <property type="match status" value="1"/>
</dbReference>
<dbReference type="PRINTS" id="PR00097">
    <property type="entry name" value="ANTSNTHASEII"/>
</dbReference>
<dbReference type="Proteomes" id="UP000019402">
    <property type="component" value="Unassembled WGS sequence"/>
</dbReference>
<dbReference type="PANTHER" id="PTHR43418">
    <property type="entry name" value="MULTIFUNCTIONAL TRYPTOPHAN BIOSYNTHESIS PROTEIN-RELATED"/>
    <property type="match status" value="1"/>
</dbReference>
<proteinExistence type="predicted"/>
<protein>
    <submittedName>
        <fullName evidence="3">Para-aminobenzoate synthase glutamine amidotransferase component II</fullName>
    </submittedName>
</protein>
<comment type="caution">
    <text evidence="3">The sequence shown here is derived from an EMBL/GenBank/DDBJ whole genome shotgun (WGS) entry which is preliminary data.</text>
</comment>
<dbReference type="SUPFAM" id="SSF52317">
    <property type="entry name" value="Class I glutamine amidotransferase-like"/>
    <property type="match status" value="1"/>
</dbReference>
<dbReference type="PRINTS" id="PR00096">
    <property type="entry name" value="GATASE"/>
</dbReference>
<dbReference type="PRINTS" id="PR00099">
    <property type="entry name" value="CPSGATASE"/>
</dbReference>
<gene>
    <name evidence="3" type="ORF">JCM21142_72939</name>
</gene>
<dbReference type="RefSeq" id="WP_027472541.1">
    <property type="nucleotide sequence ID" value="NZ_BAMD01000040.1"/>
</dbReference>
<dbReference type="InterPro" id="IPR017926">
    <property type="entry name" value="GATASE"/>
</dbReference>
<dbReference type="AlphaFoldDB" id="W7Y7K9"/>
<organism evidence="3 4">
    <name type="scientific">Saccharicrinis fermentans DSM 9555 = JCM 21142</name>
    <dbReference type="NCBI Taxonomy" id="869213"/>
    <lineage>
        <taxon>Bacteria</taxon>
        <taxon>Pseudomonadati</taxon>
        <taxon>Bacteroidota</taxon>
        <taxon>Bacteroidia</taxon>
        <taxon>Marinilabiliales</taxon>
        <taxon>Marinilabiliaceae</taxon>
        <taxon>Saccharicrinis</taxon>
    </lineage>
</organism>
<dbReference type="FunFam" id="3.40.50.880:FF:000003">
    <property type="entry name" value="Anthranilate synthase component II"/>
    <property type="match status" value="1"/>
</dbReference>
<keyword evidence="1 3" id="KW-0315">Glutamine amidotransferase</keyword>
<dbReference type="OrthoDB" id="9786812at2"/>
<keyword evidence="3" id="KW-0808">Transferase</keyword>
<dbReference type="InterPro" id="IPR050472">
    <property type="entry name" value="Anth_synth/Amidotransfase"/>
</dbReference>
<dbReference type="STRING" id="869213.GCA_000517085_03061"/>
<sequence>MEKILVFDNYDSFTYNLVHYIEEIVGYKIDVVRNDQILLDEIEKYDKILLSPGPGIPSDAGILIPLIKKYGATKSILGVCLGHQAIAEAFGGSISNLSTVYHGVATPVSVIAEDEVLFKDVPNEINVGRYHSWVVNEEDLPSCFTVTSRDEEGKIMGLHHNEYDVRGVQFHPESILTQHGKRMIENWLKS</sequence>
<dbReference type="NCBIfam" id="TIGR00566">
    <property type="entry name" value="trpG_papA"/>
    <property type="match status" value="1"/>
</dbReference>
<dbReference type="Gene3D" id="3.40.50.880">
    <property type="match status" value="1"/>
</dbReference>
<dbReference type="CDD" id="cd01743">
    <property type="entry name" value="GATase1_Anthranilate_Synthase"/>
    <property type="match status" value="1"/>
</dbReference>
<dbReference type="EMBL" id="BAMD01000040">
    <property type="protein sequence ID" value="GAF04242.1"/>
    <property type="molecule type" value="Genomic_DNA"/>
</dbReference>
<dbReference type="eggNOG" id="COG0512">
    <property type="taxonomic scope" value="Bacteria"/>
</dbReference>
<dbReference type="InterPro" id="IPR006221">
    <property type="entry name" value="TrpG/PapA_dom"/>
</dbReference>